<dbReference type="EMBL" id="BONX01000023">
    <property type="protein sequence ID" value="GIG96774.1"/>
    <property type="molecule type" value="Genomic_DNA"/>
</dbReference>
<comment type="caution">
    <text evidence="1">The sequence shown here is derived from an EMBL/GenBank/DDBJ whole genome shotgun (WGS) entry which is preliminary data.</text>
</comment>
<evidence type="ECO:0008006" key="3">
    <source>
        <dbReference type="Google" id="ProtNLM"/>
    </source>
</evidence>
<gene>
    <name evidence="1" type="ORF">Pma05_33470</name>
</gene>
<evidence type="ECO:0000313" key="1">
    <source>
        <dbReference type="EMBL" id="GIG96774.1"/>
    </source>
</evidence>
<keyword evidence="2" id="KW-1185">Reference proteome</keyword>
<accession>A0ABQ4EQ38</accession>
<evidence type="ECO:0000313" key="2">
    <source>
        <dbReference type="Proteomes" id="UP000621500"/>
    </source>
</evidence>
<proteinExistence type="predicted"/>
<dbReference type="RefSeq" id="WP_203858312.1">
    <property type="nucleotide sequence ID" value="NZ_BAAAZQ010000001.1"/>
</dbReference>
<sequence length="204" mass="21726">MSNHGGGPGAGRSGLGARLLAVPLRWLGLGTGVAGLAASGLFGGLDTVTKPEVPTVAVGTVVDGGPWNVTVTGSRLVGELPKLHLRDGRRWFSVLATVENTADESRTDFGDAIRLTGVAGIAEERPSQVLLVRDGSRPSYLNPGLPERLAFLWEQDDSTPVPTSATVQVWGTTRRLDTIGETWEWLDPERRAEVEVPVQDRRAG</sequence>
<dbReference type="Proteomes" id="UP000621500">
    <property type="component" value="Unassembled WGS sequence"/>
</dbReference>
<reference evidence="1 2" key="1">
    <citation type="submission" date="2021-01" db="EMBL/GenBank/DDBJ databases">
        <title>Whole genome shotgun sequence of Plantactinospora mayteni NBRC 109088.</title>
        <authorList>
            <person name="Komaki H."/>
            <person name="Tamura T."/>
        </authorList>
    </citation>
    <scope>NUCLEOTIDE SEQUENCE [LARGE SCALE GENOMIC DNA]</scope>
    <source>
        <strain evidence="1 2">NBRC 109088</strain>
    </source>
</reference>
<name>A0ABQ4EQ38_9ACTN</name>
<protein>
    <recommendedName>
        <fullName evidence="3">DUF4352 domain-containing protein</fullName>
    </recommendedName>
</protein>
<organism evidence="1 2">
    <name type="scientific">Plantactinospora mayteni</name>
    <dbReference type="NCBI Taxonomy" id="566021"/>
    <lineage>
        <taxon>Bacteria</taxon>
        <taxon>Bacillati</taxon>
        <taxon>Actinomycetota</taxon>
        <taxon>Actinomycetes</taxon>
        <taxon>Micromonosporales</taxon>
        <taxon>Micromonosporaceae</taxon>
        <taxon>Plantactinospora</taxon>
    </lineage>
</organism>